<feature type="binding site" evidence="5">
    <location>
        <position position="37"/>
    </location>
    <ligand>
        <name>ATP</name>
        <dbReference type="ChEBI" id="CHEBI:30616"/>
    </ligand>
</feature>
<evidence type="ECO:0000259" key="7">
    <source>
        <dbReference type="PROSITE" id="PS50011"/>
    </source>
</evidence>
<reference evidence="9" key="1">
    <citation type="submission" date="2025-08" db="UniProtKB">
        <authorList>
            <consortium name="RefSeq"/>
        </authorList>
    </citation>
    <scope>IDENTIFICATION</scope>
    <source>
        <tissue evidence="9">Fruit stalk</tissue>
    </source>
</reference>
<dbReference type="CDD" id="cd06606">
    <property type="entry name" value="STKc_MAPKKK"/>
    <property type="match status" value="1"/>
</dbReference>
<feature type="domain" description="Protein kinase" evidence="7">
    <location>
        <begin position="3"/>
        <end position="267"/>
    </location>
</feature>
<organism evidence="8 9">
    <name type="scientific">Durio zibethinus</name>
    <name type="common">Durian</name>
    <dbReference type="NCBI Taxonomy" id="66656"/>
    <lineage>
        <taxon>Eukaryota</taxon>
        <taxon>Viridiplantae</taxon>
        <taxon>Streptophyta</taxon>
        <taxon>Embryophyta</taxon>
        <taxon>Tracheophyta</taxon>
        <taxon>Spermatophyta</taxon>
        <taxon>Magnoliopsida</taxon>
        <taxon>eudicotyledons</taxon>
        <taxon>Gunneridae</taxon>
        <taxon>Pentapetalae</taxon>
        <taxon>rosids</taxon>
        <taxon>malvids</taxon>
        <taxon>Malvales</taxon>
        <taxon>Malvaceae</taxon>
        <taxon>Helicteroideae</taxon>
        <taxon>Durio</taxon>
    </lineage>
</organism>
<evidence type="ECO:0000256" key="1">
    <source>
        <dbReference type="ARBA" id="ARBA00022679"/>
    </source>
</evidence>
<keyword evidence="2 5" id="KW-0547">Nucleotide-binding</keyword>
<dbReference type="InterPro" id="IPR000719">
    <property type="entry name" value="Prot_kinase_dom"/>
</dbReference>
<dbReference type="InterPro" id="IPR008271">
    <property type="entry name" value="Ser/Thr_kinase_AS"/>
</dbReference>
<comment type="similarity">
    <text evidence="6">Belongs to the protein kinase superfamily.</text>
</comment>
<dbReference type="PROSITE" id="PS00108">
    <property type="entry name" value="PROTEIN_KINASE_ST"/>
    <property type="match status" value="1"/>
</dbReference>
<dbReference type="GeneID" id="111281229"/>
<dbReference type="InterPro" id="IPR052751">
    <property type="entry name" value="Plant_MAPKKK"/>
</dbReference>
<protein>
    <submittedName>
        <fullName evidence="9">Mitogen-activated protein kinase kinase kinase 18-like</fullName>
    </submittedName>
</protein>
<dbReference type="InterPro" id="IPR011009">
    <property type="entry name" value="Kinase-like_dom_sf"/>
</dbReference>
<evidence type="ECO:0000313" key="9">
    <source>
        <dbReference type="RefSeq" id="XP_022724629.1"/>
    </source>
</evidence>
<evidence type="ECO:0000256" key="5">
    <source>
        <dbReference type="PROSITE-ProRule" id="PRU10141"/>
    </source>
</evidence>
<dbReference type="SUPFAM" id="SSF56112">
    <property type="entry name" value="Protein kinase-like (PK-like)"/>
    <property type="match status" value="1"/>
</dbReference>
<dbReference type="AlphaFoldDB" id="A0A6P5X897"/>
<dbReference type="InterPro" id="IPR017441">
    <property type="entry name" value="Protein_kinase_ATP_BS"/>
</dbReference>
<dbReference type="Gene3D" id="1.10.510.10">
    <property type="entry name" value="Transferase(Phosphotransferase) domain 1"/>
    <property type="match status" value="1"/>
</dbReference>
<dbReference type="GO" id="GO:0005524">
    <property type="term" value="F:ATP binding"/>
    <property type="evidence" value="ECO:0007669"/>
    <property type="project" value="UniProtKB-UniRule"/>
</dbReference>
<dbReference type="PANTHER" id="PTHR48011">
    <property type="entry name" value="CCR4-NOT TRANSCRIPTIONAL COMPLEX SUBUNIT CAF120-RELATED"/>
    <property type="match status" value="1"/>
</dbReference>
<dbReference type="GO" id="GO:0004674">
    <property type="term" value="F:protein serine/threonine kinase activity"/>
    <property type="evidence" value="ECO:0007669"/>
    <property type="project" value="UniProtKB-KW"/>
</dbReference>
<keyword evidence="6" id="KW-0723">Serine/threonine-protein kinase</keyword>
<keyword evidence="8" id="KW-1185">Reference proteome</keyword>
<evidence type="ECO:0000256" key="3">
    <source>
        <dbReference type="ARBA" id="ARBA00022777"/>
    </source>
</evidence>
<proteinExistence type="inferred from homology"/>
<evidence type="ECO:0000256" key="2">
    <source>
        <dbReference type="ARBA" id="ARBA00022741"/>
    </source>
</evidence>
<dbReference type="SMART" id="SM00220">
    <property type="entry name" value="S_TKc"/>
    <property type="match status" value="1"/>
</dbReference>
<keyword evidence="3" id="KW-0418">Kinase</keyword>
<keyword evidence="4 5" id="KW-0067">ATP-binding</keyword>
<dbReference type="PROSITE" id="PS00107">
    <property type="entry name" value="PROTEIN_KINASE_ATP"/>
    <property type="match status" value="1"/>
</dbReference>
<dbReference type="Proteomes" id="UP000515121">
    <property type="component" value="Unplaced"/>
</dbReference>
<dbReference type="PANTHER" id="PTHR48011:SF18">
    <property type="entry name" value="MITOGEN-ACTIVATED PROTEIN KINASE KINASE KINASE 19-RELATED"/>
    <property type="match status" value="1"/>
</dbReference>
<evidence type="ECO:0000256" key="4">
    <source>
        <dbReference type="ARBA" id="ARBA00022840"/>
    </source>
</evidence>
<accession>A0A6P5X897</accession>
<evidence type="ECO:0000313" key="8">
    <source>
        <dbReference type="Proteomes" id="UP000515121"/>
    </source>
</evidence>
<dbReference type="Pfam" id="PF00069">
    <property type="entry name" value="Pkinase"/>
    <property type="match status" value="1"/>
</dbReference>
<dbReference type="PROSITE" id="PS50011">
    <property type="entry name" value="PROTEIN_KINASE_DOM"/>
    <property type="match status" value="1"/>
</dbReference>
<keyword evidence="1" id="KW-0808">Transferase</keyword>
<dbReference type="OrthoDB" id="8693905at2759"/>
<dbReference type="GO" id="GO:0007165">
    <property type="term" value="P:signal transduction"/>
    <property type="evidence" value="ECO:0007669"/>
    <property type="project" value="TreeGrafter"/>
</dbReference>
<dbReference type="RefSeq" id="XP_022724629.1">
    <property type="nucleotide sequence ID" value="XM_022868894.1"/>
</dbReference>
<name>A0A6P5X897_DURZI</name>
<evidence type="ECO:0000256" key="6">
    <source>
        <dbReference type="RuleBase" id="RU000304"/>
    </source>
</evidence>
<sequence length="362" mass="40380">MQWIRGQTIGCGSFSTVNLVVPNKKGFSQCPPPMAVKSCENINSDSLKNEKEVLDQLGFCPQIIRCFGDEYTVENDEKLYNLFLEYANKGSLADQVKKSGGNLVESDVRRYARSILEGLRFLHAKGFAHCDIKLQNILLFGNGDVKIADFGLAKRNGKEGGERWRLEIRGTPLNIAPESVNENEYDSPVDIWALGCAVVEMFTGKSAWNFKPGTNVAALLIKIGVRDELPAIPAELSEQGKDFLRKCFVKDPKNRWTAEMLLDHPFMAGDDETIAMNRCEEEASTSPKCSFEEFSVSPRLPFDFPYWVSTQSTASSQSNFQQNSSLVSSSPSYVSSPLDRIRQLACDQAPNWSVCGSWITLR</sequence>
<dbReference type="KEGG" id="dzi:111281229"/>
<gene>
    <name evidence="9" type="primary">LOC111281229</name>
</gene>